<dbReference type="UniPathway" id="UPA00070">
    <property type="reaction ID" value="UER00946"/>
</dbReference>
<dbReference type="InterPro" id="IPR013785">
    <property type="entry name" value="Aldolase_TIM"/>
</dbReference>
<dbReference type="InterPro" id="IPR005719">
    <property type="entry name" value="Dihydroorotate_DH_2"/>
</dbReference>
<organism evidence="13 14">
    <name type="scientific">Segetibacter aerophilus</name>
    <dbReference type="NCBI Taxonomy" id="670293"/>
    <lineage>
        <taxon>Bacteria</taxon>
        <taxon>Pseudomonadati</taxon>
        <taxon>Bacteroidota</taxon>
        <taxon>Chitinophagia</taxon>
        <taxon>Chitinophagales</taxon>
        <taxon>Chitinophagaceae</taxon>
        <taxon>Segetibacter</taxon>
    </lineage>
</organism>
<accession>A0A512BFC8</accession>
<dbReference type="InterPro" id="IPR001295">
    <property type="entry name" value="Dihydroorotate_DH_CS"/>
</dbReference>
<comment type="cofactor">
    <cofactor evidence="11">
        <name>FMN</name>
        <dbReference type="ChEBI" id="CHEBI:58210"/>
    </cofactor>
    <text evidence="11">Binds 1 FMN per subunit.</text>
</comment>
<dbReference type="PANTHER" id="PTHR48109">
    <property type="entry name" value="DIHYDROOROTATE DEHYDROGENASE (QUINONE), MITOCHONDRIAL-RELATED"/>
    <property type="match status" value="1"/>
</dbReference>
<dbReference type="PANTHER" id="PTHR48109:SF4">
    <property type="entry name" value="DIHYDROOROTATE DEHYDROGENASE (QUINONE), MITOCHONDRIAL"/>
    <property type="match status" value="1"/>
</dbReference>
<keyword evidence="14" id="KW-1185">Reference proteome</keyword>
<evidence type="ECO:0000313" key="14">
    <source>
        <dbReference type="Proteomes" id="UP000321513"/>
    </source>
</evidence>
<feature type="binding site" evidence="11">
    <location>
        <begin position="94"/>
        <end position="98"/>
    </location>
    <ligand>
        <name>substrate</name>
    </ligand>
</feature>
<feature type="binding site" evidence="11">
    <location>
        <position position="279"/>
    </location>
    <ligand>
        <name>FMN</name>
        <dbReference type="ChEBI" id="CHEBI:58210"/>
    </ligand>
</feature>
<keyword evidence="8 11" id="KW-0560">Oxidoreductase</keyword>
<evidence type="ECO:0000256" key="4">
    <source>
        <dbReference type="ARBA" id="ARBA00005359"/>
    </source>
</evidence>
<dbReference type="GO" id="GO:0106430">
    <property type="term" value="F:dihydroorotate dehydrogenase (quinone) activity"/>
    <property type="evidence" value="ECO:0007669"/>
    <property type="project" value="UniProtKB-EC"/>
</dbReference>
<dbReference type="AlphaFoldDB" id="A0A512BFC8"/>
<dbReference type="InterPro" id="IPR005720">
    <property type="entry name" value="Dihydroorotate_DH_cat"/>
</dbReference>
<evidence type="ECO:0000256" key="11">
    <source>
        <dbReference type="HAMAP-Rule" id="MF_00225"/>
    </source>
</evidence>
<feature type="binding site" evidence="11">
    <location>
        <position position="49"/>
    </location>
    <ligand>
        <name>substrate</name>
    </ligand>
</feature>
<name>A0A512BFC8_9BACT</name>
<feature type="binding site" evidence="11">
    <location>
        <position position="155"/>
    </location>
    <ligand>
        <name>FMN</name>
        <dbReference type="ChEBI" id="CHEBI:58210"/>
    </ligand>
</feature>
<dbReference type="HAMAP" id="MF_00225">
    <property type="entry name" value="DHO_dh_type2"/>
    <property type="match status" value="1"/>
</dbReference>
<evidence type="ECO:0000256" key="9">
    <source>
        <dbReference type="ARBA" id="ARBA00023136"/>
    </source>
</evidence>
<dbReference type="PIRSF" id="PIRSF000164">
    <property type="entry name" value="DHO_oxidase"/>
    <property type="match status" value="1"/>
</dbReference>
<comment type="pathway">
    <text evidence="3 11">Pyrimidine metabolism; UMP biosynthesis via de novo pathway; orotate from (S)-dihydroorotate (quinone route): step 1/1.</text>
</comment>
<dbReference type="GO" id="GO:0006207">
    <property type="term" value="P:'de novo' pyrimidine nucleobase biosynthetic process"/>
    <property type="evidence" value="ECO:0007669"/>
    <property type="project" value="UniProtKB-UniRule"/>
</dbReference>
<gene>
    <name evidence="11 13" type="primary">pyrD</name>
    <name evidence="13" type="ORF">SAE01_31580</name>
</gene>
<dbReference type="GO" id="GO:0044205">
    <property type="term" value="P:'de novo' UMP biosynthetic process"/>
    <property type="evidence" value="ECO:0007669"/>
    <property type="project" value="UniProtKB-UniRule"/>
</dbReference>
<comment type="caution">
    <text evidence="11">Lacks conserved residue(s) required for the propagation of feature annotation.</text>
</comment>
<dbReference type="SUPFAM" id="SSF51395">
    <property type="entry name" value="FMN-linked oxidoreductases"/>
    <property type="match status" value="1"/>
</dbReference>
<evidence type="ECO:0000256" key="1">
    <source>
        <dbReference type="ARBA" id="ARBA00003125"/>
    </source>
</evidence>
<feature type="binding site" evidence="11">
    <location>
        <position position="160"/>
    </location>
    <ligand>
        <name>substrate</name>
    </ligand>
</feature>
<evidence type="ECO:0000259" key="12">
    <source>
        <dbReference type="Pfam" id="PF01180"/>
    </source>
</evidence>
<dbReference type="NCBIfam" id="NF003645">
    <property type="entry name" value="PRK05286.1-2"/>
    <property type="match status" value="1"/>
</dbReference>
<keyword evidence="5 11" id="KW-0285">Flavoprotein</keyword>
<proteinExistence type="inferred from homology"/>
<dbReference type="Pfam" id="PF01180">
    <property type="entry name" value="DHO_dh"/>
    <property type="match status" value="1"/>
</dbReference>
<keyword evidence="6 11" id="KW-0288">FMN</keyword>
<dbReference type="InterPro" id="IPR012135">
    <property type="entry name" value="Dihydroorotate_DH_1_2"/>
</dbReference>
<dbReference type="GO" id="GO:0005737">
    <property type="term" value="C:cytoplasm"/>
    <property type="evidence" value="ECO:0007669"/>
    <property type="project" value="InterPro"/>
</dbReference>
<feature type="binding site" evidence="11">
    <location>
        <position position="250"/>
    </location>
    <ligand>
        <name>FMN</name>
        <dbReference type="ChEBI" id="CHEBI:58210"/>
    </ligand>
</feature>
<dbReference type="InterPro" id="IPR050074">
    <property type="entry name" value="DHO_dehydrogenase"/>
</dbReference>
<comment type="function">
    <text evidence="1 11">Catalyzes the conversion of dihydroorotate to orotate with quinone as electron acceptor.</text>
</comment>
<protein>
    <recommendedName>
        <fullName evidence="11">Dihydroorotate dehydrogenase (quinone)</fullName>
        <ecNumber evidence="11">1.3.5.2</ecNumber>
    </recommendedName>
    <alternativeName>
        <fullName evidence="11">DHOdehase</fullName>
        <shortName evidence="11">DHOD</shortName>
        <shortName evidence="11">DHODase</shortName>
    </alternativeName>
    <alternativeName>
        <fullName evidence="11">Dihydroorotate oxidase</fullName>
    </alternativeName>
</protein>
<keyword evidence="7 11" id="KW-0665">Pyrimidine biosynthesis</keyword>
<reference evidence="13 14" key="1">
    <citation type="submission" date="2019-07" db="EMBL/GenBank/DDBJ databases">
        <title>Whole genome shotgun sequence of Segetibacter aerophilus NBRC 106135.</title>
        <authorList>
            <person name="Hosoyama A."/>
            <person name="Uohara A."/>
            <person name="Ohji S."/>
            <person name="Ichikawa N."/>
        </authorList>
    </citation>
    <scope>NUCLEOTIDE SEQUENCE [LARGE SCALE GENOMIC DNA]</scope>
    <source>
        <strain evidence="13 14">NBRC 106135</strain>
    </source>
</reference>
<dbReference type="EC" id="1.3.5.2" evidence="11"/>
<evidence type="ECO:0000256" key="7">
    <source>
        <dbReference type="ARBA" id="ARBA00022975"/>
    </source>
</evidence>
<keyword evidence="11" id="KW-1003">Cell membrane</keyword>
<feature type="binding site" evidence="11">
    <location>
        <begin position="225"/>
        <end position="226"/>
    </location>
    <ligand>
        <name>substrate</name>
    </ligand>
</feature>
<dbReference type="Proteomes" id="UP000321513">
    <property type="component" value="Unassembled WGS sequence"/>
</dbReference>
<dbReference type="NCBIfam" id="TIGR01036">
    <property type="entry name" value="pyrD_sub2"/>
    <property type="match status" value="1"/>
</dbReference>
<feature type="binding site" evidence="11">
    <location>
        <position position="69"/>
    </location>
    <ligand>
        <name>FMN</name>
        <dbReference type="ChEBI" id="CHEBI:58210"/>
    </ligand>
</feature>
<comment type="catalytic activity">
    <reaction evidence="10 11">
        <text>(S)-dihydroorotate + a quinone = orotate + a quinol</text>
        <dbReference type="Rhea" id="RHEA:30187"/>
        <dbReference type="ChEBI" id="CHEBI:24646"/>
        <dbReference type="ChEBI" id="CHEBI:30839"/>
        <dbReference type="ChEBI" id="CHEBI:30864"/>
        <dbReference type="ChEBI" id="CHEBI:132124"/>
        <dbReference type="EC" id="1.3.5.2"/>
    </reaction>
</comment>
<comment type="subunit">
    <text evidence="11">Monomer.</text>
</comment>
<evidence type="ECO:0000256" key="10">
    <source>
        <dbReference type="ARBA" id="ARBA00048639"/>
    </source>
</evidence>
<feature type="binding site" evidence="11">
    <location>
        <begin position="45"/>
        <end position="49"/>
    </location>
    <ligand>
        <name>FMN</name>
        <dbReference type="ChEBI" id="CHEBI:58210"/>
    </ligand>
</feature>
<keyword evidence="9 11" id="KW-0472">Membrane</keyword>
<dbReference type="Gene3D" id="3.20.20.70">
    <property type="entry name" value="Aldolase class I"/>
    <property type="match status" value="1"/>
</dbReference>
<comment type="subcellular location">
    <subcellularLocation>
        <location evidence="11">Cell membrane</location>
        <topology evidence="11">Peripheral membrane protein</topology>
    </subcellularLocation>
    <subcellularLocation>
        <location evidence="2">Membrane</location>
    </subcellularLocation>
</comment>
<dbReference type="CDD" id="cd04738">
    <property type="entry name" value="DHOD_2_like"/>
    <property type="match status" value="1"/>
</dbReference>
<feature type="binding site" evidence="11">
    <location>
        <position position="196"/>
    </location>
    <ligand>
        <name>FMN</name>
        <dbReference type="ChEBI" id="CHEBI:58210"/>
    </ligand>
</feature>
<feature type="binding site" evidence="11">
    <location>
        <position position="122"/>
    </location>
    <ligand>
        <name>FMN</name>
        <dbReference type="ChEBI" id="CHEBI:58210"/>
    </ligand>
</feature>
<evidence type="ECO:0000313" key="13">
    <source>
        <dbReference type="EMBL" id="GEO10662.1"/>
    </source>
</evidence>
<feature type="domain" description="Dihydroorotate dehydrogenase catalytic" evidence="12">
    <location>
        <begin position="28"/>
        <end position="320"/>
    </location>
</feature>
<dbReference type="PROSITE" id="PS00912">
    <property type="entry name" value="DHODEHASE_2"/>
    <property type="match status" value="1"/>
</dbReference>
<comment type="similarity">
    <text evidence="4 11">Belongs to the dihydroorotate dehydrogenase family. Type 2 subfamily.</text>
</comment>
<dbReference type="GO" id="GO:0005886">
    <property type="term" value="C:plasma membrane"/>
    <property type="evidence" value="ECO:0007669"/>
    <property type="project" value="UniProtKB-SubCell"/>
</dbReference>
<sequence length="321" mass="35329">MNSLKRLTNIPAFQEILAKNFQFNHPSLHKQVFGLPFKNPVGLGAGFDKNALYLKELETIGFGFIEIGTVTPLPQAGNDKPRLFRLHKDEAIVNRMGFNNDGVKAVAARLRSAKRNIIIGGNIGKNKATANEDAWKDYEICMNELFDCIDYFVVNVSSPNTPGLRELQEKSSLKKILSQLQNINQGRINTKPLLLKIAPDLTVGQLDDIIELAQEVKLSGLVATNTTISREGLRTEEEKVSEIGMGGLSGKPLKQKSTQIVQYVSKQTNGRLPVIGSGGIFTPEDAREKLAAGASLIQVWTGFIYEGPAIVKRICEDLARK</sequence>
<evidence type="ECO:0000256" key="3">
    <source>
        <dbReference type="ARBA" id="ARBA00005161"/>
    </source>
</evidence>
<dbReference type="EMBL" id="BJYT01000012">
    <property type="protein sequence ID" value="GEO10662.1"/>
    <property type="molecule type" value="Genomic_DNA"/>
</dbReference>
<feature type="binding site" evidence="11">
    <location>
        <position position="224"/>
    </location>
    <ligand>
        <name>FMN</name>
        <dbReference type="ChEBI" id="CHEBI:58210"/>
    </ligand>
</feature>
<evidence type="ECO:0000256" key="8">
    <source>
        <dbReference type="ARBA" id="ARBA00023002"/>
    </source>
</evidence>
<evidence type="ECO:0000256" key="5">
    <source>
        <dbReference type="ARBA" id="ARBA00022630"/>
    </source>
</evidence>
<evidence type="ECO:0000256" key="6">
    <source>
        <dbReference type="ARBA" id="ARBA00022643"/>
    </source>
</evidence>
<feature type="active site" description="Nucleophile" evidence="11">
    <location>
        <position position="158"/>
    </location>
</feature>
<comment type="caution">
    <text evidence="13">The sequence shown here is derived from an EMBL/GenBank/DDBJ whole genome shotgun (WGS) entry which is preliminary data.</text>
</comment>
<evidence type="ECO:0000256" key="2">
    <source>
        <dbReference type="ARBA" id="ARBA00004370"/>
    </source>
</evidence>
<dbReference type="NCBIfam" id="NF003652">
    <property type="entry name" value="PRK05286.2-5"/>
    <property type="match status" value="1"/>
</dbReference>
<dbReference type="PROSITE" id="PS00911">
    <property type="entry name" value="DHODEHASE_1"/>
    <property type="match status" value="1"/>
</dbReference>
<feature type="binding site" evidence="11">
    <location>
        <position position="155"/>
    </location>
    <ligand>
        <name>substrate</name>
    </ligand>
</feature>